<evidence type="ECO:0000313" key="1">
    <source>
        <dbReference type="EMBL" id="KAJ2770299.1"/>
    </source>
</evidence>
<dbReference type="EMBL" id="JANBUJ010000757">
    <property type="protein sequence ID" value="KAJ2770299.1"/>
    <property type="molecule type" value="Genomic_DNA"/>
</dbReference>
<name>A0ACC1JZD1_9FUNG</name>
<dbReference type="Proteomes" id="UP001140234">
    <property type="component" value="Unassembled WGS sequence"/>
</dbReference>
<protein>
    <submittedName>
        <fullName evidence="1">Vacuolar protein-sorting-associated protein 24</fullName>
    </submittedName>
</protein>
<gene>
    <name evidence="1" type="primary">VPS24</name>
    <name evidence="1" type="ORF">IWQ57_002726</name>
</gene>
<keyword evidence="2" id="KW-1185">Reference proteome</keyword>
<accession>A0ACC1JZD1</accession>
<evidence type="ECO:0000313" key="2">
    <source>
        <dbReference type="Proteomes" id="UP001140234"/>
    </source>
</evidence>
<proteinExistence type="predicted"/>
<sequence length="215" mass="23898">MFGLFAKKPTPEEMVRKWTSGIRAQQRGLDRQMANIKTEEKKAEQSIKQLAKKGDVSSCKILAKELVRSRKQRERVATSKAQLNSISLELNYQASKLKVIGSLQKSTQVMKAVNQLMSVPQLQRTLMEMSREMMKAGLIDEMTGDMMDALDDEDLEEEAEEEVDRVLAEVTDGALGEIRAAPARTAVAAHAAAESDAESELDLEDMQARLSALRS</sequence>
<organism evidence="1 2">
    <name type="scientific">Coemansia nantahalensis</name>
    <dbReference type="NCBI Taxonomy" id="2789366"/>
    <lineage>
        <taxon>Eukaryota</taxon>
        <taxon>Fungi</taxon>
        <taxon>Fungi incertae sedis</taxon>
        <taxon>Zoopagomycota</taxon>
        <taxon>Kickxellomycotina</taxon>
        <taxon>Kickxellomycetes</taxon>
        <taxon>Kickxellales</taxon>
        <taxon>Kickxellaceae</taxon>
        <taxon>Coemansia</taxon>
    </lineage>
</organism>
<reference evidence="1" key="1">
    <citation type="submission" date="2022-07" db="EMBL/GenBank/DDBJ databases">
        <title>Phylogenomic reconstructions and comparative analyses of Kickxellomycotina fungi.</title>
        <authorList>
            <person name="Reynolds N.K."/>
            <person name="Stajich J.E."/>
            <person name="Barry K."/>
            <person name="Grigoriev I.V."/>
            <person name="Crous P."/>
            <person name="Smith M.E."/>
        </authorList>
    </citation>
    <scope>NUCLEOTIDE SEQUENCE</scope>
    <source>
        <strain evidence="1">CBS 109366</strain>
    </source>
</reference>
<comment type="caution">
    <text evidence="1">The sequence shown here is derived from an EMBL/GenBank/DDBJ whole genome shotgun (WGS) entry which is preliminary data.</text>
</comment>